<reference evidence="2" key="1">
    <citation type="submission" date="2024-05" db="EMBL/GenBank/DDBJ databases">
        <authorList>
            <person name="Mugo M.M."/>
            <person name="Musyoki A.M."/>
            <person name="Makumi A.M."/>
            <person name="Mutai I."/>
            <person name="Drechsel O."/>
            <person name="Kering K.K."/>
            <person name="Muturi P."/>
            <person name="Mbae C.K."/>
            <person name="Kariuki S.M."/>
        </authorList>
    </citation>
    <scope>NUCLEOTIDE SEQUENCE</scope>
</reference>
<protein>
    <submittedName>
        <fullName evidence="2">Tail protein</fullName>
    </submittedName>
</protein>
<organism evidence="2">
    <name type="scientific">Salmonella phage vB_SEnST11_KE23</name>
    <dbReference type="NCBI Taxonomy" id="3161174"/>
    <lineage>
        <taxon>Viruses</taxon>
        <taxon>Duplodnaviria</taxon>
        <taxon>Heunggongvirae</taxon>
        <taxon>Uroviricota</taxon>
        <taxon>Caudoviricetes</taxon>
        <taxon>Vequintavirinae</taxon>
        <taxon>Seunavirus</taxon>
    </lineage>
</organism>
<dbReference type="Pfam" id="PF02368">
    <property type="entry name" value="Big_2"/>
    <property type="match status" value="1"/>
</dbReference>
<dbReference type="Gene3D" id="2.60.40.1080">
    <property type="match status" value="1"/>
</dbReference>
<evidence type="ECO:0000313" key="2">
    <source>
        <dbReference type="EMBL" id="XCH40543.1"/>
    </source>
</evidence>
<dbReference type="SMART" id="SM00635">
    <property type="entry name" value="BID_2"/>
    <property type="match status" value="1"/>
</dbReference>
<proteinExistence type="predicted"/>
<evidence type="ECO:0000259" key="1">
    <source>
        <dbReference type="SMART" id="SM00635"/>
    </source>
</evidence>
<dbReference type="InterPro" id="IPR003343">
    <property type="entry name" value="Big_2"/>
</dbReference>
<gene>
    <name evidence="2" type="ORF">YRYPWZST_CDS0142</name>
</gene>
<name>A0AAU8GEX5_9CAUD</name>
<dbReference type="SUPFAM" id="SSF49373">
    <property type="entry name" value="Invasin/intimin cell-adhesion fragments"/>
    <property type="match status" value="1"/>
</dbReference>
<dbReference type="EMBL" id="PP856722">
    <property type="protein sequence ID" value="XCH40543.1"/>
    <property type="molecule type" value="Genomic_DNA"/>
</dbReference>
<sequence>MYPIPCFFLTLSGGGTEPLPPGSVKKIAFTRDQTTGIKRSMAILLTDGRLYAQGDNAWGECADGTVSPFYDHWNLAAQGVADVFGAGKAFVVKYNSGGWQFCGDLSQFTGSGGIYVTWTSFPSVITGTVTLADLASVSGANGNTLWLMNNGRLYGSGTNSNGCLGSGNTNIVSTPRSISASCVRAFSLNACVTYLNNAGTARVSGMTYSISGTVAAQTQSFIDVSFSSSASTSGTGVTLPVYVKEWMSNETNSILIGSTGADDNDNYLFCRGIITGFTSGTYAKISNFGPFTDFRVVDGGQSRFFIADNVLYGIGDLPQNLGLGKTELVQVQTPTPIPVPTGSDWDLSKLTYIADMKGNTLTQGSIIGHWMVYDNNLYYTGSSYGFFNSTDTSNAFVNVPESSFEGTTADAINTGSIPYAIKGATEQLTWTIEPSNAEIYDITFTSSDPSIATVDSNGIMTFLEEGGFDITMTAKTGSGADAKTLTDTSGGYVSIFSVTTDSIPAKQVGDVFVFMDKNSPDYTPGPNVVGMEISPANIDLGNVDGEFTSTNQEVVEVSPEGMLSCIAAGDSRCGVRLIYRNGQVEAFDDSYVSVT</sequence>
<dbReference type="InterPro" id="IPR009091">
    <property type="entry name" value="RCC1/BLIP-II"/>
</dbReference>
<dbReference type="SUPFAM" id="SSF50985">
    <property type="entry name" value="RCC1/BLIP-II"/>
    <property type="match status" value="1"/>
</dbReference>
<dbReference type="InterPro" id="IPR008964">
    <property type="entry name" value="Invasin/intimin_cell_adhesion"/>
</dbReference>
<feature type="domain" description="BIG2" evidence="1">
    <location>
        <begin position="406"/>
        <end position="484"/>
    </location>
</feature>
<dbReference type="Gene3D" id="2.130.10.30">
    <property type="entry name" value="Regulator of chromosome condensation 1/beta-lactamase-inhibitor protein II"/>
    <property type="match status" value="1"/>
</dbReference>
<accession>A0AAU8GEX5</accession>